<dbReference type="PANTHER" id="PTHR36928">
    <property type="entry name" value="PHOSPHATASE YCDX-RELATED"/>
    <property type="match status" value="1"/>
</dbReference>
<organism evidence="2 3">
    <name type="scientific">Zhenhengia yiwuensis</name>
    <dbReference type="NCBI Taxonomy" id="2763666"/>
    <lineage>
        <taxon>Bacteria</taxon>
        <taxon>Bacillati</taxon>
        <taxon>Bacillota</taxon>
        <taxon>Clostridia</taxon>
        <taxon>Lachnospirales</taxon>
        <taxon>Lachnospiraceae</taxon>
        <taxon>Zhenhengia</taxon>
    </lineage>
</organism>
<keyword evidence="3" id="KW-1185">Reference proteome</keyword>
<dbReference type="NCBIfam" id="NF006702">
    <property type="entry name" value="PRK09248.1"/>
    <property type="match status" value="1"/>
</dbReference>
<dbReference type="Gene3D" id="3.20.20.140">
    <property type="entry name" value="Metal-dependent hydrolases"/>
    <property type="match status" value="1"/>
</dbReference>
<dbReference type="EMBL" id="JACRSY010000003">
    <property type="protein sequence ID" value="MBC8578382.1"/>
    <property type="molecule type" value="Genomic_DNA"/>
</dbReference>
<sequence length="238" mass="26598">MKFLTDMHIHTVASGHAYSTIDEIARFAAEKGLKVIAMTDHSSGMPGGPHDFHFHNMRAIPRVLYGVTVVRGIEANIVDFDGKVDINEDYINVLDFAIASLHPPCIRFGDKEEVTRAMIGAMENPYVKILGHPGDNRYPFDHEAVVLASKRTGTLLEVNNASLRPGGFRPGVRENLVELLKYCKIHGVPVIANTDAHTAYAVGEFEESIRLFEEVDFPKELILNLYPERLLDFITLKN</sequence>
<feature type="domain" description="Polymerase/histidinol phosphatase N-terminal" evidence="1">
    <location>
        <begin position="5"/>
        <end position="79"/>
    </location>
</feature>
<evidence type="ECO:0000313" key="2">
    <source>
        <dbReference type="EMBL" id="MBC8578382.1"/>
    </source>
</evidence>
<dbReference type="Proteomes" id="UP000655830">
    <property type="component" value="Unassembled WGS sequence"/>
</dbReference>
<dbReference type="InterPro" id="IPR016195">
    <property type="entry name" value="Pol/histidinol_Pase-like"/>
</dbReference>
<dbReference type="SMART" id="SM00481">
    <property type="entry name" value="POLIIIAc"/>
    <property type="match status" value="1"/>
</dbReference>
<gene>
    <name evidence="2" type="ORF">H8718_02340</name>
</gene>
<dbReference type="SUPFAM" id="SSF89550">
    <property type="entry name" value="PHP domain-like"/>
    <property type="match status" value="1"/>
</dbReference>
<protein>
    <submittedName>
        <fullName evidence="2">Phosphatase</fullName>
    </submittedName>
</protein>
<dbReference type="GO" id="GO:0042578">
    <property type="term" value="F:phosphoric ester hydrolase activity"/>
    <property type="evidence" value="ECO:0007669"/>
    <property type="project" value="TreeGrafter"/>
</dbReference>
<evidence type="ECO:0000313" key="3">
    <source>
        <dbReference type="Proteomes" id="UP000655830"/>
    </source>
</evidence>
<name>A0A926EH57_9FIRM</name>
<reference evidence="2" key="1">
    <citation type="submission" date="2020-08" db="EMBL/GenBank/DDBJ databases">
        <title>Genome public.</title>
        <authorList>
            <person name="Liu C."/>
            <person name="Sun Q."/>
        </authorList>
    </citation>
    <scope>NUCLEOTIDE SEQUENCE</scope>
    <source>
        <strain evidence="2">NSJ-12</strain>
    </source>
</reference>
<accession>A0A926EH57</accession>
<dbReference type="InterPro" id="IPR050243">
    <property type="entry name" value="PHP_phosphatase"/>
</dbReference>
<dbReference type="PANTHER" id="PTHR36928:SF1">
    <property type="entry name" value="PHOSPHATASE YCDX-RELATED"/>
    <property type="match status" value="1"/>
</dbReference>
<dbReference type="CDD" id="cd07437">
    <property type="entry name" value="PHP_HisPPase_Ycdx_like"/>
    <property type="match status" value="1"/>
</dbReference>
<dbReference type="Pfam" id="PF02811">
    <property type="entry name" value="PHP"/>
    <property type="match status" value="1"/>
</dbReference>
<dbReference type="AlphaFoldDB" id="A0A926EH57"/>
<dbReference type="GO" id="GO:0005829">
    <property type="term" value="C:cytosol"/>
    <property type="evidence" value="ECO:0007669"/>
    <property type="project" value="TreeGrafter"/>
</dbReference>
<comment type="caution">
    <text evidence="2">The sequence shown here is derived from an EMBL/GenBank/DDBJ whole genome shotgun (WGS) entry which is preliminary data.</text>
</comment>
<dbReference type="RefSeq" id="WP_249331376.1">
    <property type="nucleotide sequence ID" value="NZ_JACRSY010000003.1"/>
</dbReference>
<proteinExistence type="predicted"/>
<evidence type="ECO:0000259" key="1">
    <source>
        <dbReference type="SMART" id="SM00481"/>
    </source>
</evidence>
<dbReference type="InterPro" id="IPR003141">
    <property type="entry name" value="Pol/His_phosphatase_N"/>
</dbReference>
<dbReference type="GO" id="GO:0008270">
    <property type="term" value="F:zinc ion binding"/>
    <property type="evidence" value="ECO:0007669"/>
    <property type="project" value="TreeGrafter"/>
</dbReference>
<dbReference type="InterPro" id="IPR004013">
    <property type="entry name" value="PHP_dom"/>
</dbReference>